<dbReference type="Gene3D" id="3.40.50.300">
    <property type="entry name" value="P-loop containing nucleotide triphosphate hydrolases"/>
    <property type="match status" value="1"/>
</dbReference>
<proteinExistence type="predicted"/>
<dbReference type="EMBL" id="LCIV01000011">
    <property type="protein sequence ID" value="KKT62958.1"/>
    <property type="molecule type" value="Genomic_DNA"/>
</dbReference>
<name>A0A0G1IVG0_9BACT</name>
<dbReference type="Proteomes" id="UP000034652">
    <property type="component" value="Unassembled WGS sequence"/>
</dbReference>
<dbReference type="AlphaFoldDB" id="A0A0G1IVG0"/>
<sequence length="265" mass="30358">MIYFLYGENSYKALRKIREFKAAFVKKAGDAYLIEEYDGNEVPMTGGSFHSALGQISLFAETRLMIFKNVINGDIFKILNENGGYIKTSRDIFVFWEKDLMKHKEILSFFKKFAEKTQETQPLGPKELDLWLRRKAQILGIKLGKEECEIIIDEASDSAEWALENMLEKIMLGGKIESAGKPSSAGANPFAFIEKMFGSKALWALKEMSLSGIEPQRFIYSFLWKLKQKRMADAYLRGILAESAMRRNPKNAEEILEKFIFSLQA</sequence>
<gene>
    <name evidence="1" type="ORF">UW57_C0011G0015</name>
</gene>
<organism evidence="1 2">
    <name type="scientific">Candidatus Giovannonibacteria bacterium GW2011_GWA1_44_29</name>
    <dbReference type="NCBI Taxonomy" id="1618646"/>
    <lineage>
        <taxon>Bacteria</taxon>
        <taxon>Candidatus Giovannoniibacteriota</taxon>
    </lineage>
</organism>
<reference evidence="1 2" key="1">
    <citation type="journal article" date="2015" name="Nature">
        <title>rRNA introns, odd ribosomes, and small enigmatic genomes across a large radiation of phyla.</title>
        <authorList>
            <person name="Brown C.T."/>
            <person name="Hug L.A."/>
            <person name="Thomas B.C."/>
            <person name="Sharon I."/>
            <person name="Castelle C.J."/>
            <person name="Singh A."/>
            <person name="Wilkins M.J."/>
            <person name="Williams K.H."/>
            <person name="Banfield J.F."/>
        </authorList>
    </citation>
    <scope>NUCLEOTIDE SEQUENCE [LARGE SCALE GENOMIC DNA]</scope>
</reference>
<accession>A0A0G1IVG0</accession>
<protein>
    <submittedName>
        <fullName evidence="1">Uncharacterized protein</fullName>
    </submittedName>
</protein>
<comment type="caution">
    <text evidence="1">The sequence shown here is derived from an EMBL/GenBank/DDBJ whole genome shotgun (WGS) entry which is preliminary data.</text>
</comment>
<evidence type="ECO:0000313" key="2">
    <source>
        <dbReference type="Proteomes" id="UP000034652"/>
    </source>
</evidence>
<dbReference type="STRING" id="1618646.UW57_C0011G0015"/>
<dbReference type="InterPro" id="IPR027417">
    <property type="entry name" value="P-loop_NTPase"/>
</dbReference>
<evidence type="ECO:0000313" key="1">
    <source>
        <dbReference type="EMBL" id="KKT62958.1"/>
    </source>
</evidence>